<feature type="region of interest" description="Disordered" evidence="1">
    <location>
        <begin position="52"/>
        <end position="296"/>
    </location>
</feature>
<keyword evidence="4" id="KW-1185">Reference proteome</keyword>
<reference evidence="3 4" key="1">
    <citation type="submission" date="2023-10" db="EMBL/GenBank/DDBJ databases">
        <authorList>
            <person name="Maclean D."/>
            <person name="Macfadyen A."/>
        </authorList>
    </citation>
    <scope>NUCLEOTIDE SEQUENCE [LARGE SCALE GENOMIC DNA]</scope>
</reference>
<protein>
    <recommendedName>
        <fullName evidence="2">RAP domain-containing protein</fullName>
    </recommendedName>
</protein>
<evidence type="ECO:0000259" key="2">
    <source>
        <dbReference type="PROSITE" id="PS51286"/>
    </source>
</evidence>
<name>A0AAV1HWI4_9CHLO</name>
<dbReference type="GO" id="GO:0003723">
    <property type="term" value="F:RNA binding"/>
    <property type="evidence" value="ECO:0007669"/>
    <property type="project" value="TreeGrafter"/>
</dbReference>
<organism evidence="3 4">
    <name type="scientific">Coccomyxa viridis</name>
    <dbReference type="NCBI Taxonomy" id="1274662"/>
    <lineage>
        <taxon>Eukaryota</taxon>
        <taxon>Viridiplantae</taxon>
        <taxon>Chlorophyta</taxon>
        <taxon>core chlorophytes</taxon>
        <taxon>Trebouxiophyceae</taxon>
        <taxon>Trebouxiophyceae incertae sedis</taxon>
        <taxon>Coccomyxaceae</taxon>
        <taxon>Coccomyxa</taxon>
    </lineage>
</organism>
<evidence type="ECO:0000256" key="1">
    <source>
        <dbReference type="SAM" id="MobiDB-lite"/>
    </source>
</evidence>
<dbReference type="SMART" id="SM00952">
    <property type="entry name" value="RAP"/>
    <property type="match status" value="1"/>
</dbReference>
<feature type="compositionally biased region" description="Low complexity" evidence="1">
    <location>
        <begin position="219"/>
        <end position="234"/>
    </location>
</feature>
<dbReference type="InterPro" id="IPR050870">
    <property type="entry name" value="FAST_kinase"/>
</dbReference>
<proteinExistence type="predicted"/>
<feature type="compositionally biased region" description="Low complexity" evidence="1">
    <location>
        <begin position="253"/>
        <end position="267"/>
    </location>
</feature>
<dbReference type="InterPro" id="IPR013584">
    <property type="entry name" value="RAP"/>
</dbReference>
<dbReference type="PROSITE" id="PS51286">
    <property type="entry name" value="RAP"/>
    <property type="match status" value="1"/>
</dbReference>
<dbReference type="GO" id="GO:0005759">
    <property type="term" value="C:mitochondrial matrix"/>
    <property type="evidence" value="ECO:0007669"/>
    <property type="project" value="TreeGrafter"/>
</dbReference>
<dbReference type="GO" id="GO:0000963">
    <property type="term" value="P:mitochondrial RNA processing"/>
    <property type="evidence" value="ECO:0007669"/>
    <property type="project" value="TreeGrafter"/>
</dbReference>
<dbReference type="PANTHER" id="PTHR21228">
    <property type="entry name" value="FAST LEU-RICH DOMAIN-CONTAINING"/>
    <property type="match status" value="1"/>
</dbReference>
<dbReference type="Pfam" id="PF08373">
    <property type="entry name" value="RAP"/>
    <property type="match status" value="1"/>
</dbReference>
<feature type="domain" description="RAP" evidence="2">
    <location>
        <begin position="789"/>
        <end position="855"/>
    </location>
</feature>
<dbReference type="GO" id="GO:0035770">
    <property type="term" value="C:ribonucleoprotein granule"/>
    <property type="evidence" value="ECO:0007669"/>
    <property type="project" value="TreeGrafter"/>
</dbReference>
<dbReference type="PANTHER" id="PTHR21228:SF40">
    <property type="entry name" value="LD45607P"/>
    <property type="match status" value="1"/>
</dbReference>
<dbReference type="Proteomes" id="UP001314263">
    <property type="component" value="Unassembled WGS sequence"/>
</dbReference>
<comment type="caution">
    <text evidence="3">The sequence shown here is derived from an EMBL/GenBank/DDBJ whole genome shotgun (WGS) entry which is preliminary data.</text>
</comment>
<gene>
    <name evidence="3" type="ORF">CVIRNUC_002738</name>
</gene>
<dbReference type="GO" id="GO:0044528">
    <property type="term" value="P:regulation of mitochondrial mRNA stability"/>
    <property type="evidence" value="ECO:0007669"/>
    <property type="project" value="TreeGrafter"/>
</dbReference>
<feature type="compositionally biased region" description="Low complexity" evidence="1">
    <location>
        <begin position="193"/>
        <end position="205"/>
    </location>
</feature>
<dbReference type="AlphaFoldDB" id="A0AAV1HWI4"/>
<evidence type="ECO:0000313" key="3">
    <source>
        <dbReference type="EMBL" id="CAK0760033.1"/>
    </source>
</evidence>
<feature type="compositionally biased region" description="Basic and acidic residues" evidence="1">
    <location>
        <begin position="169"/>
        <end position="190"/>
    </location>
</feature>
<sequence>MLRIQLLRGHVQKLLRHRAENLLGLNNSHQGLLVALQQDHVFDASILQSRGCNTSAPGGWRPTPRQHASPERHGYHRPPPASRDAFASEDSRKQEHVDARPGTDRMSRGLEPPRHTGNPRRPPPVRTGHESFRPASTQQYPRAHPANSMQSWGHQQDHGMGPPHSMQSWEDREWNAGDQRQLERRPERPAWEPPQQQQQQQQQQRHNQHDHQQKNSPSRPAWAPPHQQQRPHPQQHWEARNRPQGGVPHQHQHQYQQQQQQQQQQHQRPAQNAGPGPALQGQQEHRSVVGAPSSKAPTIDGNIQLYIIAKASEACRQGDDAAMLQFLAQMNEVLDKRSHNLSKANLSTLFHRCARVANATHQVESARYGHMEDRMMALPPMIPFLERVAALALPVVPALDAMPLANILWALGTLRHSPADGALIDGMSKRLMELADQKVPFEPVGISHIFWACSNLQAAKRFKDFALQEAMLDKLGGSLMRPGALDNMKSIDYAHLFWACGLMHINPCNGAMLEMLAQAITRSRCDFSLQGCTNVLWGVARCEAKKSQIVVGRGQVFRDMVEAVVRRAEVIIAGRGLPVNYSMLLWALGSINFHPGRDFFRKMLDTIASRQLLDDFDAQNLSTMIWGMARLAEHPGPGLIRKYLQKLNELLDTANFTADDRDQGIPNTLWALAVLDELHPDFVERAYEKLPATLQEKSHNQVFQAHLYLEASLPAGQAPRLPRPLLHACQEAWKKSRDDVTVSMLHMAIARSMRELGLPVQLEYNEGYFSVDLAMFLPPSRPGGQTRKVAIECDGISHYSCNQPLIDGRRHYMPTGRTLIRNKLLRARGWHVVDVPFFEWNALDTDAQKHAYLEAAIALELQNGTNHKAYVLHSRKLSSHASVLAA</sequence>
<dbReference type="EMBL" id="CAUYUE010000004">
    <property type="protein sequence ID" value="CAK0760033.1"/>
    <property type="molecule type" value="Genomic_DNA"/>
</dbReference>
<evidence type="ECO:0000313" key="4">
    <source>
        <dbReference type="Proteomes" id="UP001314263"/>
    </source>
</evidence>
<feature type="compositionally biased region" description="Basic and acidic residues" evidence="1">
    <location>
        <begin position="89"/>
        <end position="114"/>
    </location>
</feature>
<accession>A0AAV1HWI4</accession>